<keyword evidence="10" id="KW-1185">Reference proteome</keyword>
<evidence type="ECO:0000256" key="6">
    <source>
        <dbReference type="SAM" id="MobiDB-lite"/>
    </source>
</evidence>
<feature type="domain" description="GRF-type" evidence="7">
    <location>
        <begin position="44"/>
        <end position="86"/>
    </location>
</feature>
<dbReference type="EMBL" id="SRPS01000078">
    <property type="protein sequence ID" value="KAG5970446.1"/>
    <property type="molecule type" value="Genomic_DNA"/>
</dbReference>
<evidence type="ECO:0000256" key="3">
    <source>
        <dbReference type="ARBA" id="ARBA00022833"/>
    </source>
</evidence>
<comment type="caution">
    <text evidence="9">The sequence shown here is derived from an EMBL/GenBank/DDBJ whole genome shotgun (WGS) entry which is preliminary data.</text>
</comment>
<organism evidence="9 11">
    <name type="scientific">Claviceps arundinis</name>
    <dbReference type="NCBI Taxonomy" id="1623583"/>
    <lineage>
        <taxon>Eukaryota</taxon>
        <taxon>Fungi</taxon>
        <taxon>Dikarya</taxon>
        <taxon>Ascomycota</taxon>
        <taxon>Pezizomycotina</taxon>
        <taxon>Sordariomycetes</taxon>
        <taxon>Hypocreomycetidae</taxon>
        <taxon>Hypocreales</taxon>
        <taxon>Clavicipitaceae</taxon>
        <taxon>Claviceps</taxon>
    </lineage>
</organism>
<evidence type="ECO:0000259" key="7">
    <source>
        <dbReference type="PROSITE" id="PS51999"/>
    </source>
</evidence>
<feature type="compositionally biased region" description="Low complexity" evidence="6">
    <location>
        <begin position="304"/>
        <end position="320"/>
    </location>
</feature>
<keyword evidence="5" id="KW-0175">Coiled coil</keyword>
<keyword evidence="3" id="KW-0862">Zinc</keyword>
<dbReference type="PROSITE" id="PS51999">
    <property type="entry name" value="ZF_GRF"/>
    <property type="match status" value="1"/>
</dbReference>
<dbReference type="OrthoDB" id="430051at2759"/>
<evidence type="ECO:0000256" key="4">
    <source>
        <dbReference type="PROSITE-ProRule" id="PRU01343"/>
    </source>
</evidence>
<sequence length="413" mass="45679">MAQPTMRVTRSTSQALQASYAKSHDLPGSSMGRRGTWQDGQWWCKCDPPHRATLQAVKKEGQNKGKLFWSCRVYPFCDFFLWNDQALSLEKEALAEGLQQTECYGDDGDQESEEQQVPKTPTFTQKPLESFGIRSRSSRRLLLLSEGNANGGGSETATTSTKFVSTDTMREHKSPSERLSTCPTTPTKRKRVKQENLDNEDTFSDLNSDDERELAELADDSAKKAALNKSVADVFVTPATNRIRADMPSGGLPTPPVSRQLFPTADGRKFKSVSFEYPALPSSDRMPPTTPSKKAVPSSTVARSGASDASTAAPSSSASDSIQDLADEIKNLIRGQGLDPTILRAVHDHLDTAVRRTKGIALGRERARQDVQQKEERIAKLQAKNRDLKTQTVYDRQVLAEAKHDIMALYQKI</sequence>
<dbReference type="GO" id="GO:0008270">
    <property type="term" value="F:zinc ion binding"/>
    <property type="evidence" value="ECO:0007669"/>
    <property type="project" value="UniProtKB-KW"/>
</dbReference>
<accession>A0A9P7SRN5</accession>
<dbReference type="Proteomes" id="UP000784919">
    <property type="component" value="Unassembled WGS sequence"/>
</dbReference>
<feature type="region of interest" description="Disordered" evidence="6">
    <location>
        <begin position="243"/>
        <end position="265"/>
    </location>
</feature>
<gene>
    <name evidence="9" type="ORF">E4U56_007711</name>
    <name evidence="8" type="ORF">E4U57_005198</name>
</gene>
<dbReference type="Proteomes" id="UP000742024">
    <property type="component" value="Unassembled WGS sequence"/>
</dbReference>
<dbReference type="InterPro" id="IPR010666">
    <property type="entry name" value="Znf_GRF"/>
</dbReference>
<proteinExistence type="predicted"/>
<evidence type="ECO:0000313" key="8">
    <source>
        <dbReference type="EMBL" id="KAG5964518.1"/>
    </source>
</evidence>
<keyword evidence="2 4" id="KW-0863">Zinc-finger</keyword>
<dbReference type="Pfam" id="PF06839">
    <property type="entry name" value="Zn_ribbon_GRF"/>
    <property type="match status" value="1"/>
</dbReference>
<feature type="compositionally biased region" description="Polar residues" evidence="6">
    <location>
        <begin position="177"/>
        <end position="186"/>
    </location>
</feature>
<evidence type="ECO:0000256" key="5">
    <source>
        <dbReference type="SAM" id="Coils"/>
    </source>
</evidence>
<feature type="compositionally biased region" description="Acidic residues" evidence="6">
    <location>
        <begin position="197"/>
        <end position="206"/>
    </location>
</feature>
<evidence type="ECO:0000313" key="9">
    <source>
        <dbReference type="EMBL" id="KAG5970446.1"/>
    </source>
</evidence>
<evidence type="ECO:0000256" key="1">
    <source>
        <dbReference type="ARBA" id="ARBA00022723"/>
    </source>
</evidence>
<evidence type="ECO:0000256" key="2">
    <source>
        <dbReference type="ARBA" id="ARBA00022771"/>
    </source>
</evidence>
<dbReference type="AlphaFoldDB" id="A0A9P7SRN5"/>
<feature type="compositionally biased region" description="Polar residues" evidence="6">
    <location>
        <begin position="155"/>
        <end position="167"/>
    </location>
</feature>
<feature type="region of interest" description="Disordered" evidence="6">
    <location>
        <begin position="103"/>
        <end position="123"/>
    </location>
</feature>
<evidence type="ECO:0000313" key="10">
    <source>
        <dbReference type="Proteomes" id="UP000742024"/>
    </source>
</evidence>
<evidence type="ECO:0000313" key="11">
    <source>
        <dbReference type="Proteomes" id="UP000784919"/>
    </source>
</evidence>
<keyword evidence="1" id="KW-0479">Metal-binding</keyword>
<dbReference type="EMBL" id="SRPR01000040">
    <property type="protein sequence ID" value="KAG5964518.1"/>
    <property type="molecule type" value="Genomic_DNA"/>
</dbReference>
<name>A0A9P7SRN5_9HYPO</name>
<feature type="region of interest" description="Disordered" evidence="6">
    <location>
        <begin position="279"/>
        <end position="320"/>
    </location>
</feature>
<reference evidence="9 10" key="1">
    <citation type="journal article" date="2020" name="bioRxiv">
        <title>Whole genome comparisons of ergot fungi reveals the divergence and evolution of species within the genus Claviceps are the result of varying mechanisms driving genome evolution and host range expansion.</title>
        <authorList>
            <person name="Wyka S.A."/>
            <person name="Mondo S.J."/>
            <person name="Liu M."/>
            <person name="Dettman J."/>
            <person name="Nalam V."/>
            <person name="Broders K.D."/>
        </authorList>
    </citation>
    <scope>NUCLEOTIDE SEQUENCE</scope>
    <source>
        <strain evidence="9">CCC 1102</strain>
        <strain evidence="8 10">LM583</strain>
    </source>
</reference>
<feature type="coiled-coil region" evidence="5">
    <location>
        <begin position="364"/>
        <end position="391"/>
    </location>
</feature>
<feature type="compositionally biased region" description="Acidic residues" evidence="6">
    <location>
        <begin position="104"/>
        <end position="114"/>
    </location>
</feature>
<protein>
    <recommendedName>
        <fullName evidence="7">GRF-type domain-containing protein</fullName>
    </recommendedName>
</protein>
<feature type="region of interest" description="Disordered" evidence="6">
    <location>
        <begin position="146"/>
        <end position="206"/>
    </location>
</feature>